<proteinExistence type="predicted"/>
<protein>
    <submittedName>
        <fullName evidence="2">Transposase</fullName>
    </submittedName>
</protein>
<evidence type="ECO:0000313" key="3">
    <source>
        <dbReference type="Proteomes" id="UP000648182"/>
    </source>
</evidence>
<name>A0ABR8VKG6_9BACI</name>
<feature type="domain" description="Transposase IS4-like" evidence="1">
    <location>
        <begin position="4"/>
        <end position="124"/>
    </location>
</feature>
<dbReference type="SUPFAM" id="SSF53098">
    <property type="entry name" value="Ribonuclease H-like"/>
    <property type="match status" value="1"/>
</dbReference>
<dbReference type="Proteomes" id="UP000648182">
    <property type="component" value="Unassembled WGS sequence"/>
</dbReference>
<dbReference type="EMBL" id="JACSPV010000011">
    <property type="protein sequence ID" value="MBD8005208.1"/>
    <property type="molecule type" value="Genomic_DNA"/>
</dbReference>
<dbReference type="PANTHER" id="PTHR33258">
    <property type="entry name" value="TRANSPOSASE INSL FOR INSERTION SEQUENCE ELEMENT IS186A-RELATED"/>
    <property type="match status" value="1"/>
</dbReference>
<organism evidence="2 3">
    <name type="scientific">Bacillus norwichensis</name>
    <dbReference type="NCBI Taxonomy" id="2762217"/>
    <lineage>
        <taxon>Bacteria</taxon>
        <taxon>Bacillati</taxon>
        <taxon>Bacillota</taxon>
        <taxon>Bacilli</taxon>
        <taxon>Bacillales</taxon>
        <taxon>Bacillaceae</taxon>
        <taxon>Bacillus</taxon>
    </lineage>
</organism>
<dbReference type="PANTHER" id="PTHR33258:SF1">
    <property type="entry name" value="TRANSPOSASE INSL FOR INSERTION SEQUENCE ELEMENT IS186A-RELATED"/>
    <property type="match status" value="1"/>
</dbReference>
<dbReference type="InterPro" id="IPR002559">
    <property type="entry name" value="Transposase_11"/>
</dbReference>
<accession>A0ABR8VKG6</accession>
<keyword evidence="3" id="KW-1185">Reference proteome</keyword>
<evidence type="ECO:0000259" key="1">
    <source>
        <dbReference type="Pfam" id="PF01609"/>
    </source>
</evidence>
<reference evidence="2 3" key="1">
    <citation type="submission" date="2020-08" db="EMBL/GenBank/DDBJ databases">
        <title>A Genomic Blueprint of the Chicken Gut Microbiome.</title>
        <authorList>
            <person name="Gilroy R."/>
            <person name="Ravi A."/>
            <person name="Getino M."/>
            <person name="Pursley I."/>
            <person name="Horton D.L."/>
            <person name="Alikhan N.-F."/>
            <person name="Baker D."/>
            <person name="Gharbi K."/>
            <person name="Hall N."/>
            <person name="Watson M."/>
            <person name="Adriaenssens E.M."/>
            <person name="Foster-Nyarko E."/>
            <person name="Jarju S."/>
            <person name="Secka A."/>
            <person name="Antonio M."/>
            <person name="Oren A."/>
            <person name="Chaudhuri R."/>
            <person name="La Ragione R.M."/>
            <person name="Hildebrand F."/>
            <person name="Pallen M.J."/>
        </authorList>
    </citation>
    <scope>NUCLEOTIDE SEQUENCE [LARGE SCALE GENOMIC DNA]</scope>
    <source>
        <strain evidence="2 3">Sa1BUA2</strain>
    </source>
</reference>
<evidence type="ECO:0000313" key="2">
    <source>
        <dbReference type="EMBL" id="MBD8005208.1"/>
    </source>
</evidence>
<gene>
    <name evidence="2" type="ORF">H9631_08950</name>
</gene>
<dbReference type="RefSeq" id="WP_191811943.1">
    <property type="nucleotide sequence ID" value="NZ_JACSPV010000011.1"/>
</dbReference>
<sequence>MIGRGYDDFQLFDLWCHDDIFFATRMKSNTVVDIRDLIYDDLEQNGFRESLVIIGSAQKKMENHLRLVEFYDDTGKLYQIVTNRFDLSAKDISELYRSRWQIELMFKRMKQHLQINHIHGRTEQSA</sequence>
<dbReference type="Pfam" id="PF01609">
    <property type="entry name" value="DDE_Tnp_1"/>
    <property type="match status" value="1"/>
</dbReference>
<dbReference type="InterPro" id="IPR012337">
    <property type="entry name" value="RNaseH-like_sf"/>
</dbReference>
<comment type="caution">
    <text evidence="2">The sequence shown here is derived from an EMBL/GenBank/DDBJ whole genome shotgun (WGS) entry which is preliminary data.</text>
</comment>